<proteinExistence type="predicted"/>
<dbReference type="AlphaFoldDB" id="A0A834YV14"/>
<gene>
    <name evidence="1" type="ORF">HHK36_020371</name>
</gene>
<dbReference type="PANTHER" id="PTHR33064:SF37">
    <property type="entry name" value="RIBONUCLEASE H"/>
    <property type="match status" value="1"/>
</dbReference>
<dbReference type="Pfam" id="PF08284">
    <property type="entry name" value="RVP_2"/>
    <property type="match status" value="1"/>
</dbReference>
<dbReference type="PANTHER" id="PTHR33064">
    <property type="entry name" value="POL PROTEIN"/>
    <property type="match status" value="1"/>
</dbReference>
<reference evidence="1 2" key="1">
    <citation type="submission" date="2020-04" db="EMBL/GenBank/DDBJ databases">
        <title>Plant Genome Project.</title>
        <authorList>
            <person name="Zhang R.-G."/>
        </authorList>
    </citation>
    <scope>NUCLEOTIDE SEQUENCE [LARGE SCALE GENOMIC DNA]</scope>
    <source>
        <strain evidence="1">YNK0</strain>
        <tissue evidence="1">Leaf</tissue>
    </source>
</reference>
<dbReference type="PROSITE" id="PS00141">
    <property type="entry name" value="ASP_PROTEASE"/>
    <property type="match status" value="1"/>
</dbReference>
<accession>A0A834YV14</accession>
<dbReference type="GO" id="GO:0004190">
    <property type="term" value="F:aspartic-type endopeptidase activity"/>
    <property type="evidence" value="ECO:0007669"/>
    <property type="project" value="InterPro"/>
</dbReference>
<dbReference type="InterPro" id="IPR043128">
    <property type="entry name" value="Rev_trsase/Diguanyl_cyclase"/>
</dbReference>
<dbReference type="InterPro" id="IPR043502">
    <property type="entry name" value="DNA/RNA_pol_sf"/>
</dbReference>
<dbReference type="CDD" id="cd00303">
    <property type="entry name" value="retropepsin_like"/>
    <property type="match status" value="1"/>
</dbReference>
<dbReference type="Proteomes" id="UP000655225">
    <property type="component" value="Unassembled WGS sequence"/>
</dbReference>
<comment type="caution">
    <text evidence="1">The sequence shown here is derived from an EMBL/GenBank/DDBJ whole genome shotgun (WGS) entry which is preliminary data.</text>
</comment>
<evidence type="ECO:0000313" key="1">
    <source>
        <dbReference type="EMBL" id="KAF8394165.1"/>
    </source>
</evidence>
<organism evidence="1 2">
    <name type="scientific">Tetracentron sinense</name>
    <name type="common">Spur-leaf</name>
    <dbReference type="NCBI Taxonomy" id="13715"/>
    <lineage>
        <taxon>Eukaryota</taxon>
        <taxon>Viridiplantae</taxon>
        <taxon>Streptophyta</taxon>
        <taxon>Embryophyta</taxon>
        <taxon>Tracheophyta</taxon>
        <taxon>Spermatophyta</taxon>
        <taxon>Magnoliopsida</taxon>
        <taxon>Trochodendrales</taxon>
        <taxon>Trochodendraceae</taxon>
        <taxon>Tetracentron</taxon>
    </lineage>
</organism>
<dbReference type="EMBL" id="JABCRI010000014">
    <property type="protein sequence ID" value="KAF8394165.1"/>
    <property type="molecule type" value="Genomic_DNA"/>
</dbReference>
<dbReference type="SUPFAM" id="SSF50630">
    <property type="entry name" value="Acid proteases"/>
    <property type="match status" value="1"/>
</dbReference>
<dbReference type="Gene3D" id="3.30.70.270">
    <property type="match status" value="1"/>
</dbReference>
<evidence type="ECO:0000313" key="2">
    <source>
        <dbReference type="Proteomes" id="UP000655225"/>
    </source>
</evidence>
<dbReference type="FunFam" id="3.30.70.270:FF:000020">
    <property type="entry name" value="Transposon Tf2-6 polyprotein-like Protein"/>
    <property type="match status" value="1"/>
</dbReference>
<dbReference type="SUPFAM" id="SSF56672">
    <property type="entry name" value="DNA/RNA polymerases"/>
    <property type="match status" value="1"/>
</dbReference>
<dbReference type="Gene3D" id="2.40.70.10">
    <property type="entry name" value="Acid Proteases"/>
    <property type="match status" value="1"/>
</dbReference>
<dbReference type="InterPro" id="IPR001969">
    <property type="entry name" value="Aspartic_peptidase_AS"/>
</dbReference>
<dbReference type="InterPro" id="IPR051320">
    <property type="entry name" value="Viral_Replic_Matur_Polypro"/>
</dbReference>
<keyword evidence="2" id="KW-1185">Reference proteome</keyword>
<protein>
    <submittedName>
        <fullName evidence="1">Uncharacterized protein</fullName>
    </submittedName>
</protein>
<dbReference type="GO" id="GO:0006508">
    <property type="term" value="P:proteolysis"/>
    <property type="evidence" value="ECO:0007669"/>
    <property type="project" value="InterPro"/>
</dbReference>
<dbReference type="OrthoDB" id="1934862at2759"/>
<sequence length="327" mass="35992">MRITSTLKNRPVNVLIDSGSTHNFIHPSLAKQCRLSSHKDKNFKVMVADDNFITSLGTCSGVSLYLQEYPFDADFFLLAISGCDVVLGAQWFRSLGVISWDFSQLIMTFTVADYTYTLVGDNSPTIMFLGSEKPSIGYLGHIISGNGVAVDDEKTASVIRWPIPSSLKDLCEFLGLTGYYQKIVKDYGKISAPLTQLLKNEAFRWTEEATTALANLKTALTTTLVLALPNFSTTFTIERKNLNLSVYDKEMLAIVSAQQKWLSKLLGFDYEILYRSGSSNQAVDALSRFHDSGSLLAFSSPTFAGIDAICIACHNDPATKAIIEGIQ</sequence>
<dbReference type="InterPro" id="IPR021109">
    <property type="entry name" value="Peptidase_aspartic_dom_sf"/>
</dbReference>
<name>A0A834YV14_TETSI</name>